<comment type="caution">
    <text evidence="1">The sequence shown here is derived from an EMBL/GenBank/DDBJ whole genome shotgun (WGS) entry which is preliminary data.</text>
</comment>
<gene>
    <name evidence="1" type="ORF">GCM10011316_25290</name>
</gene>
<reference evidence="1" key="1">
    <citation type="journal article" date="2014" name="Int. J. Syst. Evol. Microbiol.">
        <title>Complete genome sequence of Corynebacterium casei LMG S-19264T (=DSM 44701T), isolated from a smear-ripened cheese.</title>
        <authorList>
            <consortium name="US DOE Joint Genome Institute (JGI-PGF)"/>
            <person name="Walter F."/>
            <person name="Albersmeier A."/>
            <person name="Kalinowski J."/>
            <person name="Ruckert C."/>
        </authorList>
    </citation>
    <scope>NUCLEOTIDE SEQUENCE</scope>
    <source>
        <strain evidence="1">CGMCC 1.12426</strain>
    </source>
</reference>
<dbReference type="EMBL" id="BMFA01000007">
    <property type="protein sequence ID" value="GGB52228.1"/>
    <property type="molecule type" value="Genomic_DNA"/>
</dbReference>
<proteinExistence type="predicted"/>
<accession>A0A916TN83</accession>
<organism evidence="1 2">
    <name type="scientific">Roseibium aquae</name>
    <dbReference type="NCBI Taxonomy" id="1323746"/>
    <lineage>
        <taxon>Bacteria</taxon>
        <taxon>Pseudomonadati</taxon>
        <taxon>Pseudomonadota</taxon>
        <taxon>Alphaproteobacteria</taxon>
        <taxon>Hyphomicrobiales</taxon>
        <taxon>Stappiaceae</taxon>
        <taxon>Roseibium</taxon>
    </lineage>
</organism>
<reference evidence="1" key="2">
    <citation type="submission" date="2020-09" db="EMBL/GenBank/DDBJ databases">
        <authorList>
            <person name="Sun Q."/>
            <person name="Zhou Y."/>
        </authorList>
    </citation>
    <scope>NUCLEOTIDE SEQUENCE</scope>
    <source>
        <strain evidence="1">CGMCC 1.12426</strain>
    </source>
</reference>
<sequence length="147" mass="16198">MDASAFAAQVYCPPIRMQGNTTFIREYQRGKENDPSALLYQLTIQDWARSCTGEGASDTRIKVGVSGGVTPGPAWKGGEVIVPIRVAVLSETEGEKPYYSEMFNIPVTIGEGAPSETWALIEDKFIVPRNVAADIRFGFDEGPRRRR</sequence>
<dbReference type="AlphaFoldDB" id="A0A916TN83"/>
<keyword evidence="2" id="KW-1185">Reference proteome</keyword>
<evidence type="ECO:0000313" key="2">
    <source>
        <dbReference type="Proteomes" id="UP000605148"/>
    </source>
</evidence>
<protein>
    <submittedName>
        <fullName evidence="1">Uncharacterized protein</fullName>
    </submittedName>
</protein>
<evidence type="ECO:0000313" key="1">
    <source>
        <dbReference type="EMBL" id="GGB52228.1"/>
    </source>
</evidence>
<name>A0A916TN83_9HYPH</name>
<dbReference type="Proteomes" id="UP000605148">
    <property type="component" value="Unassembled WGS sequence"/>
</dbReference>